<dbReference type="Proteomes" id="UP000298225">
    <property type="component" value="Unassembled WGS sequence"/>
</dbReference>
<dbReference type="GO" id="GO:0004066">
    <property type="term" value="F:asparagine synthase (glutamine-hydrolyzing) activity"/>
    <property type="evidence" value="ECO:0007669"/>
    <property type="project" value="UniProtKB-EC"/>
</dbReference>
<comment type="caution">
    <text evidence="12">The sequence shown here is derived from an EMBL/GenBank/DDBJ whole genome shotgun (WGS) entry which is preliminary data.</text>
</comment>
<comment type="catalytic activity">
    <reaction evidence="7">
        <text>L-aspartate + L-glutamine + ATP + H2O = L-asparagine + L-glutamate + AMP + diphosphate + H(+)</text>
        <dbReference type="Rhea" id="RHEA:12228"/>
        <dbReference type="ChEBI" id="CHEBI:15377"/>
        <dbReference type="ChEBI" id="CHEBI:15378"/>
        <dbReference type="ChEBI" id="CHEBI:29985"/>
        <dbReference type="ChEBI" id="CHEBI:29991"/>
        <dbReference type="ChEBI" id="CHEBI:30616"/>
        <dbReference type="ChEBI" id="CHEBI:33019"/>
        <dbReference type="ChEBI" id="CHEBI:58048"/>
        <dbReference type="ChEBI" id="CHEBI:58359"/>
        <dbReference type="ChEBI" id="CHEBI:456215"/>
        <dbReference type="EC" id="6.3.5.4"/>
    </reaction>
</comment>
<evidence type="ECO:0000256" key="4">
    <source>
        <dbReference type="ARBA" id="ARBA00022741"/>
    </source>
</evidence>
<dbReference type="InterPro" id="IPR051786">
    <property type="entry name" value="ASN_synthetase/amidase"/>
</dbReference>
<dbReference type="PIRSF" id="PIRSF001589">
    <property type="entry name" value="Asn_synthetase_glu-h"/>
    <property type="match status" value="1"/>
</dbReference>
<accession>A0A4Y9KUL1</accession>
<dbReference type="InterPro" id="IPR006426">
    <property type="entry name" value="Asn_synth_AEB"/>
</dbReference>
<keyword evidence="6 8" id="KW-0315">Glutamine amidotransferase</keyword>
<keyword evidence="13" id="KW-1185">Reference proteome</keyword>
<dbReference type="SUPFAM" id="SSF56235">
    <property type="entry name" value="N-terminal nucleophile aminohydrolases (Ntn hydrolases)"/>
    <property type="match status" value="1"/>
</dbReference>
<feature type="site" description="Important for beta-aspartyl-AMP intermediate formation" evidence="10">
    <location>
        <position position="372"/>
    </location>
</feature>
<gene>
    <name evidence="12" type="primary">asnB</name>
    <name evidence="12" type="ORF">E4K66_29955</name>
</gene>
<comment type="similarity">
    <text evidence="2">Belongs to the asparagine synthetase family.</text>
</comment>
<evidence type="ECO:0000259" key="11">
    <source>
        <dbReference type="PROSITE" id="PS51278"/>
    </source>
</evidence>
<keyword evidence="8" id="KW-0061">Asparagine biosynthesis</keyword>
<protein>
    <recommendedName>
        <fullName evidence="3">asparagine synthase (glutamine-hydrolyzing)</fullName>
        <ecNumber evidence="3">6.3.5.4</ecNumber>
    </recommendedName>
</protein>
<evidence type="ECO:0000256" key="7">
    <source>
        <dbReference type="ARBA" id="ARBA00048741"/>
    </source>
</evidence>
<evidence type="ECO:0000256" key="3">
    <source>
        <dbReference type="ARBA" id="ARBA00012737"/>
    </source>
</evidence>
<feature type="binding site" evidence="9">
    <location>
        <position position="297"/>
    </location>
    <ligand>
        <name>ATP</name>
        <dbReference type="ChEBI" id="CHEBI:30616"/>
    </ligand>
</feature>
<dbReference type="GO" id="GO:0005829">
    <property type="term" value="C:cytosol"/>
    <property type="evidence" value="ECO:0007669"/>
    <property type="project" value="TreeGrafter"/>
</dbReference>
<evidence type="ECO:0000313" key="13">
    <source>
        <dbReference type="Proteomes" id="UP000298225"/>
    </source>
</evidence>
<feature type="binding site" evidence="9">
    <location>
        <position position="102"/>
    </location>
    <ligand>
        <name>L-glutamine</name>
        <dbReference type="ChEBI" id="CHEBI:58359"/>
    </ligand>
</feature>
<dbReference type="OrthoDB" id="9763290at2"/>
<feature type="domain" description="Glutamine amidotransferase type-2" evidence="11">
    <location>
        <begin position="2"/>
        <end position="216"/>
    </location>
</feature>
<dbReference type="SUPFAM" id="SSF52402">
    <property type="entry name" value="Adenine nucleotide alpha hydrolases-like"/>
    <property type="match status" value="1"/>
</dbReference>
<evidence type="ECO:0000256" key="1">
    <source>
        <dbReference type="ARBA" id="ARBA00005187"/>
    </source>
</evidence>
<dbReference type="GO" id="GO:0005524">
    <property type="term" value="F:ATP binding"/>
    <property type="evidence" value="ECO:0007669"/>
    <property type="project" value="UniProtKB-KW"/>
</dbReference>
<organism evidence="12 13">
    <name type="scientific">Bradyrhizobium frederickii</name>
    <dbReference type="NCBI Taxonomy" id="2560054"/>
    <lineage>
        <taxon>Bacteria</taxon>
        <taxon>Pseudomonadati</taxon>
        <taxon>Pseudomonadota</taxon>
        <taxon>Alphaproteobacteria</taxon>
        <taxon>Hyphomicrobiales</taxon>
        <taxon>Nitrobacteraceae</taxon>
        <taxon>Bradyrhizobium</taxon>
    </lineage>
</organism>
<keyword evidence="8" id="KW-0028">Amino-acid biosynthesis</keyword>
<dbReference type="AlphaFoldDB" id="A0A4Y9KUL1"/>
<evidence type="ECO:0000256" key="10">
    <source>
        <dbReference type="PIRSR" id="PIRSR001589-3"/>
    </source>
</evidence>
<dbReference type="PANTHER" id="PTHR43284:SF1">
    <property type="entry name" value="ASPARAGINE SYNTHETASE"/>
    <property type="match status" value="1"/>
</dbReference>
<evidence type="ECO:0000313" key="12">
    <source>
        <dbReference type="EMBL" id="TFV34845.1"/>
    </source>
</evidence>
<evidence type="ECO:0000256" key="8">
    <source>
        <dbReference type="PIRSR" id="PIRSR001589-1"/>
    </source>
</evidence>
<sequence>MCGIIGIAGSKSGRIDRQLLVQMTNALAHRGPDGDGHWISEDGRAGFGHRRLSIIDLSSAGAQPMISASGRYALTYNGEIYNYRDLRRRLEAKGHQFNGHSDTEVIVAGFEHWGIDETISRCAGMFALAVWDGRDHTLVLVRDRLGIKPLYYSVVNGTLIFASELRPIVVQRGELPPISLPALSEYLRVGYVPAPFSIFEGVHKLPAATTLRFRDGHAGEPTAYWSIPEVIARGMSRQRPNEEEVLEELDHRLRNIVAEHMISDVPLGAFLSGGIDSSSVTAIMQAVGGGATKTFSIGFHDPSYNEARYAAEVAKHLQTDHTELYVSDVDAMAVIPSLPDIYDEPFADISQIPTFLVSKLARQQVTVALSGDGGDELFGGYNRYLFVSDYWKRLTRIPHALRRMAASGLSSASPASWDAAFRALSYVLPSHLQPALPGQKIHKVASVLASSTLYELQSRLVSQWANPETVLVSSDGVGLARPAPLALAPDVPATAEQMAWDMSTYLVDDILTKVDRASMRVGLEARVPLLDHRMVEFAWEIPISLKFRNHSGKYILRRLLERYVPRELFERPKMGFGIPLDSWLRGPLKGWASDWLSSGNDEFFDRQAIGNNWQQHQIGRVNRGGQLWTVLMFDLWLERARQWV</sequence>
<dbReference type="CDD" id="cd01991">
    <property type="entry name" value="Asn_synthase_B_C"/>
    <property type="match status" value="1"/>
</dbReference>
<evidence type="ECO:0000256" key="2">
    <source>
        <dbReference type="ARBA" id="ARBA00005752"/>
    </source>
</evidence>
<dbReference type="EMBL" id="SPQU01000018">
    <property type="protein sequence ID" value="TFV34845.1"/>
    <property type="molecule type" value="Genomic_DNA"/>
</dbReference>
<dbReference type="InterPro" id="IPR033738">
    <property type="entry name" value="AsnB_N"/>
</dbReference>
<dbReference type="InterPro" id="IPR014729">
    <property type="entry name" value="Rossmann-like_a/b/a_fold"/>
</dbReference>
<keyword evidence="12" id="KW-0436">Ligase</keyword>
<evidence type="ECO:0000256" key="6">
    <source>
        <dbReference type="ARBA" id="ARBA00022962"/>
    </source>
</evidence>
<dbReference type="Pfam" id="PF00733">
    <property type="entry name" value="Asn_synthase"/>
    <property type="match status" value="1"/>
</dbReference>
<dbReference type="PROSITE" id="PS51278">
    <property type="entry name" value="GATASE_TYPE_2"/>
    <property type="match status" value="1"/>
</dbReference>
<dbReference type="NCBIfam" id="TIGR01536">
    <property type="entry name" value="asn_synth_AEB"/>
    <property type="match status" value="1"/>
</dbReference>
<name>A0A4Y9KUL1_9BRAD</name>
<dbReference type="InterPro" id="IPR017932">
    <property type="entry name" value="GATase_2_dom"/>
</dbReference>
<dbReference type="Gene3D" id="3.40.50.620">
    <property type="entry name" value="HUPs"/>
    <property type="match status" value="2"/>
</dbReference>
<dbReference type="EC" id="6.3.5.4" evidence="3"/>
<feature type="active site" description="For GATase activity" evidence="8">
    <location>
        <position position="2"/>
    </location>
</feature>
<keyword evidence="5 9" id="KW-0067">ATP-binding</keyword>
<dbReference type="InterPro" id="IPR029055">
    <property type="entry name" value="Ntn_hydrolases_N"/>
</dbReference>
<evidence type="ECO:0000256" key="5">
    <source>
        <dbReference type="ARBA" id="ARBA00022840"/>
    </source>
</evidence>
<comment type="pathway">
    <text evidence="1">Amino-acid biosynthesis; L-asparagine biosynthesis; L-asparagine from L-aspartate (L-Gln route): step 1/1.</text>
</comment>
<proteinExistence type="inferred from homology"/>
<dbReference type="RefSeq" id="WP_135171121.1">
    <property type="nucleotide sequence ID" value="NZ_SPQU01000018.1"/>
</dbReference>
<dbReference type="InterPro" id="IPR001962">
    <property type="entry name" value="Asn_synthase"/>
</dbReference>
<dbReference type="Pfam" id="PF13522">
    <property type="entry name" value="GATase_6"/>
    <property type="match status" value="1"/>
</dbReference>
<feature type="binding site" evidence="9">
    <location>
        <begin position="370"/>
        <end position="371"/>
    </location>
    <ligand>
        <name>ATP</name>
        <dbReference type="ChEBI" id="CHEBI:30616"/>
    </ligand>
</feature>
<reference evidence="12 13" key="1">
    <citation type="submission" date="2019-03" db="EMBL/GenBank/DDBJ databases">
        <title>Bradyrhizobium strains diversity isolated from Chamaecrista fasciculata.</title>
        <authorList>
            <person name="Urquiaga M.C.O."/>
            <person name="Hungria M."/>
            <person name="Delamuta J.R.M."/>
        </authorList>
    </citation>
    <scope>NUCLEOTIDE SEQUENCE [LARGE SCALE GENOMIC DNA]</scope>
    <source>
        <strain evidence="12 13">CNPSo 3424</strain>
    </source>
</reference>
<dbReference type="Gene3D" id="3.60.20.10">
    <property type="entry name" value="Glutamine Phosphoribosylpyrophosphate, subunit 1, domain 1"/>
    <property type="match status" value="1"/>
</dbReference>
<dbReference type="CDD" id="cd00712">
    <property type="entry name" value="AsnB"/>
    <property type="match status" value="1"/>
</dbReference>
<dbReference type="GO" id="GO:0006529">
    <property type="term" value="P:asparagine biosynthetic process"/>
    <property type="evidence" value="ECO:0007669"/>
    <property type="project" value="UniProtKB-KW"/>
</dbReference>
<evidence type="ECO:0000256" key="9">
    <source>
        <dbReference type="PIRSR" id="PIRSR001589-2"/>
    </source>
</evidence>
<keyword evidence="4 9" id="KW-0547">Nucleotide-binding</keyword>
<dbReference type="PANTHER" id="PTHR43284">
    <property type="entry name" value="ASPARAGINE SYNTHETASE (GLUTAMINE-HYDROLYZING)"/>
    <property type="match status" value="1"/>
</dbReference>